<organism evidence="1">
    <name type="scientific">Rhizophora mucronata</name>
    <name type="common">Asiatic mangrove</name>
    <dbReference type="NCBI Taxonomy" id="61149"/>
    <lineage>
        <taxon>Eukaryota</taxon>
        <taxon>Viridiplantae</taxon>
        <taxon>Streptophyta</taxon>
        <taxon>Embryophyta</taxon>
        <taxon>Tracheophyta</taxon>
        <taxon>Spermatophyta</taxon>
        <taxon>Magnoliopsida</taxon>
        <taxon>eudicotyledons</taxon>
        <taxon>Gunneridae</taxon>
        <taxon>Pentapetalae</taxon>
        <taxon>rosids</taxon>
        <taxon>fabids</taxon>
        <taxon>Malpighiales</taxon>
        <taxon>Rhizophoraceae</taxon>
        <taxon>Rhizophora</taxon>
    </lineage>
</organism>
<reference evidence="1" key="1">
    <citation type="submission" date="2018-02" db="EMBL/GenBank/DDBJ databases">
        <title>Rhizophora mucronata_Transcriptome.</title>
        <authorList>
            <person name="Meera S.P."/>
            <person name="Sreeshan A."/>
            <person name="Augustine A."/>
        </authorList>
    </citation>
    <scope>NUCLEOTIDE SEQUENCE</scope>
    <source>
        <tissue evidence="1">Leaf</tissue>
    </source>
</reference>
<proteinExistence type="predicted"/>
<dbReference type="EMBL" id="GGEC01017017">
    <property type="protein sequence ID" value="MBW97500.1"/>
    <property type="molecule type" value="Transcribed_RNA"/>
</dbReference>
<protein>
    <submittedName>
        <fullName evidence="1">Putative starch synthase 4ic/amyloplastic</fullName>
    </submittedName>
</protein>
<sequence length="65" mass="7781">MYIHSMYRCEACKCNLNYTEQTRTNEDLKFLISYYSTLENLKSVTCLRNTMLKPLEYGWETPCKP</sequence>
<dbReference type="AlphaFoldDB" id="A0A2P2JVN1"/>
<name>A0A2P2JVN1_RHIMU</name>
<accession>A0A2P2JVN1</accession>
<evidence type="ECO:0000313" key="1">
    <source>
        <dbReference type="EMBL" id="MBW97500.1"/>
    </source>
</evidence>